<reference evidence="1 2" key="1">
    <citation type="journal article" date="2006" name="Science">
        <title>The genome of black cottonwood, Populus trichocarpa (Torr. &amp; Gray).</title>
        <authorList>
            <person name="Tuskan G.A."/>
            <person name="Difazio S."/>
            <person name="Jansson S."/>
            <person name="Bohlmann J."/>
            <person name="Grigoriev I."/>
            <person name="Hellsten U."/>
            <person name="Putnam N."/>
            <person name="Ralph S."/>
            <person name="Rombauts S."/>
            <person name="Salamov A."/>
            <person name="Schein J."/>
            <person name="Sterck L."/>
            <person name="Aerts A."/>
            <person name="Bhalerao R.R."/>
            <person name="Bhalerao R.P."/>
            <person name="Blaudez D."/>
            <person name="Boerjan W."/>
            <person name="Brun A."/>
            <person name="Brunner A."/>
            <person name="Busov V."/>
            <person name="Campbell M."/>
            <person name="Carlson J."/>
            <person name="Chalot M."/>
            <person name="Chapman J."/>
            <person name="Chen G.L."/>
            <person name="Cooper D."/>
            <person name="Coutinho P.M."/>
            <person name="Couturier J."/>
            <person name="Covert S."/>
            <person name="Cronk Q."/>
            <person name="Cunningham R."/>
            <person name="Davis J."/>
            <person name="Degroeve S."/>
            <person name="Dejardin A."/>
            <person name="Depamphilis C."/>
            <person name="Detter J."/>
            <person name="Dirks B."/>
            <person name="Dubchak I."/>
            <person name="Duplessis S."/>
            <person name="Ehlting J."/>
            <person name="Ellis B."/>
            <person name="Gendler K."/>
            <person name="Goodstein D."/>
            <person name="Gribskov M."/>
            <person name="Grimwood J."/>
            <person name="Groover A."/>
            <person name="Gunter L."/>
            <person name="Hamberger B."/>
            <person name="Heinze B."/>
            <person name="Helariutta Y."/>
            <person name="Henrissat B."/>
            <person name="Holligan D."/>
            <person name="Holt R."/>
            <person name="Huang W."/>
            <person name="Islam-Faridi N."/>
            <person name="Jones S."/>
            <person name="Jones-Rhoades M."/>
            <person name="Jorgensen R."/>
            <person name="Joshi C."/>
            <person name="Kangasjarvi J."/>
            <person name="Karlsson J."/>
            <person name="Kelleher C."/>
            <person name="Kirkpatrick R."/>
            <person name="Kirst M."/>
            <person name="Kohler A."/>
            <person name="Kalluri U."/>
            <person name="Larimer F."/>
            <person name="Leebens-Mack J."/>
            <person name="Leple J.C."/>
            <person name="Locascio P."/>
            <person name="Lou Y."/>
            <person name="Lucas S."/>
            <person name="Martin F."/>
            <person name="Montanini B."/>
            <person name="Napoli C."/>
            <person name="Nelson D.R."/>
            <person name="Nelson C."/>
            <person name="Nieminen K."/>
            <person name="Nilsson O."/>
            <person name="Pereda V."/>
            <person name="Peter G."/>
            <person name="Philippe R."/>
            <person name="Pilate G."/>
            <person name="Poliakov A."/>
            <person name="Razumovskaya J."/>
            <person name="Richardson P."/>
            <person name="Rinaldi C."/>
            <person name="Ritland K."/>
            <person name="Rouze P."/>
            <person name="Ryaboy D."/>
            <person name="Schmutz J."/>
            <person name="Schrader J."/>
            <person name="Segerman B."/>
            <person name="Shin H."/>
            <person name="Siddiqui A."/>
            <person name="Sterky F."/>
            <person name="Terry A."/>
            <person name="Tsai C.J."/>
            <person name="Uberbacher E."/>
            <person name="Unneberg P."/>
            <person name="Vahala J."/>
            <person name="Wall K."/>
            <person name="Wessler S."/>
            <person name="Yang G."/>
            <person name="Yin T."/>
            <person name="Douglas C."/>
            <person name="Marra M."/>
            <person name="Sandberg G."/>
            <person name="Van de Peer Y."/>
            <person name="Rokhsar D."/>
        </authorList>
    </citation>
    <scope>NUCLEOTIDE SEQUENCE [LARGE SCALE GENOMIC DNA]</scope>
    <source>
        <strain evidence="2">cv. Nisqually</strain>
    </source>
</reference>
<proteinExistence type="predicted"/>
<protein>
    <submittedName>
        <fullName evidence="1">Uncharacterized protein</fullName>
    </submittedName>
</protein>
<evidence type="ECO:0000313" key="1">
    <source>
        <dbReference type="EMBL" id="KAI9391637.1"/>
    </source>
</evidence>
<accession>A0ACC0SQY2</accession>
<organism evidence="1 2">
    <name type="scientific">Populus trichocarpa</name>
    <name type="common">Western balsam poplar</name>
    <name type="synonym">Populus balsamifera subsp. trichocarpa</name>
    <dbReference type="NCBI Taxonomy" id="3694"/>
    <lineage>
        <taxon>Eukaryota</taxon>
        <taxon>Viridiplantae</taxon>
        <taxon>Streptophyta</taxon>
        <taxon>Embryophyta</taxon>
        <taxon>Tracheophyta</taxon>
        <taxon>Spermatophyta</taxon>
        <taxon>Magnoliopsida</taxon>
        <taxon>eudicotyledons</taxon>
        <taxon>Gunneridae</taxon>
        <taxon>Pentapetalae</taxon>
        <taxon>rosids</taxon>
        <taxon>fabids</taxon>
        <taxon>Malpighiales</taxon>
        <taxon>Salicaceae</taxon>
        <taxon>Saliceae</taxon>
        <taxon>Populus</taxon>
    </lineage>
</organism>
<gene>
    <name evidence="1" type="ORF">POPTR_007G118150v4</name>
</gene>
<dbReference type="Proteomes" id="UP000006729">
    <property type="component" value="Chromosome 7"/>
</dbReference>
<comment type="caution">
    <text evidence="1">The sequence shown here is derived from an EMBL/GenBank/DDBJ whole genome shotgun (WGS) entry which is preliminary data.</text>
</comment>
<dbReference type="EMBL" id="CM009296">
    <property type="protein sequence ID" value="KAI9391637.1"/>
    <property type="molecule type" value="Genomic_DNA"/>
</dbReference>
<evidence type="ECO:0000313" key="2">
    <source>
        <dbReference type="Proteomes" id="UP000006729"/>
    </source>
</evidence>
<name>A0ACC0SQY2_POPTR</name>
<keyword evidence="2" id="KW-1185">Reference proteome</keyword>
<sequence length="68" mass="7907">MQRDFKVFVYPGGNPTTCYDPKDKLKSKYASEHYFFMNLIDSQFLTDDPQKAHLFFIPISCHRSGGKV</sequence>